<feature type="region of interest" description="Disordered" evidence="3">
    <location>
        <begin position="161"/>
        <end position="182"/>
    </location>
</feature>
<keyword evidence="1" id="KW-0677">Repeat</keyword>
<dbReference type="Pfam" id="PF13540">
    <property type="entry name" value="RCC1_2"/>
    <property type="match status" value="1"/>
</dbReference>
<evidence type="ECO:0000313" key="5">
    <source>
        <dbReference type="Proteomes" id="UP000007796"/>
    </source>
</evidence>
<dbReference type="OrthoDB" id="1893551at2759"/>
<feature type="region of interest" description="Disordered" evidence="3">
    <location>
        <begin position="1109"/>
        <end position="1148"/>
    </location>
</feature>
<feature type="repeat" description="RCC1" evidence="2">
    <location>
        <begin position="333"/>
        <end position="385"/>
    </location>
</feature>
<dbReference type="HOGENOM" id="CLU_002285_0_0_1"/>
<feature type="region of interest" description="Disordered" evidence="3">
    <location>
        <begin position="1457"/>
        <end position="1529"/>
    </location>
</feature>
<dbReference type="Pfam" id="PF12796">
    <property type="entry name" value="Ank_2"/>
    <property type="match status" value="1"/>
</dbReference>
<feature type="compositionally biased region" description="Basic and acidic residues" evidence="3">
    <location>
        <begin position="1460"/>
        <end position="1486"/>
    </location>
</feature>
<dbReference type="STRING" id="655863.F0XDW8"/>
<reference evidence="4 5" key="1">
    <citation type="journal article" date="2011" name="Proc. Natl. Acad. Sci. U.S.A.">
        <title>Genome and transcriptome analyses of the mountain pine beetle-fungal symbiont Grosmannia clavigera, a lodgepole pine pathogen.</title>
        <authorList>
            <person name="DiGuistini S."/>
            <person name="Wang Y."/>
            <person name="Liao N.Y."/>
            <person name="Taylor G."/>
            <person name="Tanguay P."/>
            <person name="Feau N."/>
            <person name="Henrissat B."/>
            <person name="Chan S.K."/>
            <person name="Hesse-Orce U."/>
            <person name="Alamouti S.M."/>
            <person name="Tsui C.K.M."/>
            <person name="Docking R.T."/>
            <person name="Levasseur A."/>
            <person name="Haridas S."/>
            <person name="Robertson G."/>
            <person name="Birol I."/>
            <person name="Holt R.A."/>
            <person name="Marra M.A."/>
            <person name="Hamelin R.C."/>
            <person name="Hirst M."/>
            <person name="Jones S.J.M."/>
            <person name="Bohlmann J."/>
            <person name="Breuil C."/>
        </authorList>
    </citation>
    <scope>NUCLEOTIDE SEQUENCE [LARGE SCALE GENOMIC DNA]</scope>
    <source>
        <strain evidence="5">kw1407 / UAMH 11150</strain>
    </source>
</reference>
<gene>
    <name evidence="4" type="ORF">CMQ_1177</name>
</gene>
<dbReference type="PROSITE" id="PS50012">
    <property type="entry name" value="RCC1_3"/>
    <property type="match status" value="2"/>
</dbReference>
<feature type="compositionally biased region" description="Basic and acidic residues" evidence="3">
    <location>
        <begin position="1501"/>
        <end position="1516"/>
    </location>
</feature>
<dbReference type="InterPro" id="IPR011333">
    <property type="entry name" value="SKP1/BTB/POZ_sf"/>
</dbReference>
<feature type="compositionally biased region" description="Polar residues" evidence="3">
    <location>
        <begin position="1382"/>
        <end position="1398"/>
    </location>
</feature>
<dbReference type="EMBL" id="GL629765">
    <property type="protein sequence ID" value="EFX04249.1"/>
    <property type="molecule type" value="Genomic_DNA"/>
</dbReference>
<feature type="compositionally biased region" description="Basic residues" evidence="3">
    <location>
        <begin position="1487"/>
        <end position="1500"/>
    </location>
</feature>
<dbReference type="eggNOG" id="KOG0783">
    <property type="taxonomic scope" value="Eukaryota"/>
</dbReference>
<feature type="repeat" description="RCC1" evidence="2">
    <location>
        <begin position="386"/>
        <end position="447"/>
    </location>
</feature>
<dbReference type="InParanoid" id="F0XDW8"/>
<organism evidence="5">
    <name type="scientific">Grosmannia clavigera (strain kw1407 / UAMH 11150)</name>
    <name type="common">Blue stain fungus</name>
    <name type="synonym">Graphiocladiella clavigera</name>
    <dbReference type="NCBI Taxonomy" id="655863"/>
    <lineage>
        <taxon>Eukaryota</taxon>
        <taxon>Fungi</taxon>
        <taxon>Dikarya</taxon>
        <taxon>Ascomycota</taxon>
        <taxon>Pezizomycotina</taxon>
        <taxon>Sordariomycetes</taxon>
        <taxon>Sordariomycetidae</taxon>
        <taxon>Ophiostomatales</taxon>
        <taxon>Ophiostomataceae</taxon>
        <taxon>Leptographium</taxon>
    </lineage>
</organism>
<dbReference type="InterPro" id="IPR051625">
    <property type="entry name" value="Signaling_Regulatory_Domain"/>
</dbReference>
<feature type="compositionally biased region" description="Gly residues" evidence="3">
    <location>
        <begin position="1111"/>
        <end position="1131"/>
    </location>
</feature>
<dbReference type="PANTHER" id="PTHR22872">
    <property type="entry name" value="BTK-BINDING PROTEIN-RELATED"/>
    <property type="match status" value="1"/>
</dbReference>
<dbReference type="Gene3D" id="2.130.10.30">
    <property type="entry name" value="Regulator of chromosome condensation 1/beta-lactamase-inhibitor protein II"/>
    <property type="match status" value="1"/>
</dbReference>
<evidence type="ECO:0000313" key="4">
    <source>
        <dbReference type="EMBL" id="EFX04249.1"/>
    </source>
</evidence>
<sequence length="1529" mass="164882">MSQLWASYYADNVERFRRLLSLTGHSAQAVAVWNANSSGTGSIGGSGSFEEGIISSSSSSYKTRKASGHQAKAGAAGTVGKSAINSVDHAGLTILLRAASSTSDRAGAFVQALLEHPAIDIYVQDAESGWNALHRALYAGNIGIARMLLQKERMDMAGQTLGAPTGRTGQLIKTKDHEGNSPFELYNSTIGERMLEALDDKTKDSGQDSDSDEVAEQQNKAQAGGQSGLGSGEELFFFGSNKNLTLGLGDGDDRQFPERVYLRRPDDLLHRFYEEHLEATARMTTTTTTTSPTDEARHDVADIPVLVQGRPLVIQDVVLSKLHSAVLTTDAVSNLYVCGIGRGGRLGLGDENTRFSFVPVQGPLADKHVAAVALGQNHTMAVTDGGELWTWGSNSSAQLGYTLAGGPSRTDEEAMSAVPRQVFGPLRKERILGVAASGLHSVAHTGSSLYCWGRNVGQLALMDADSRSLDVQAVPRRVAASLFSSAIVAVSAIDRATTCLLANHTVCVFTSYGYNIVKFPFAGGLSGRFEPGRSQIDKIASGGETIAAVTSRGDLFTMSLTGTTSTSTSTSTTNPSKIREALTPARCIWSARKDGVRSVGVGEQGSVIISTYSGAVWRRVRRAKAKGKGGDYKFQRVPFISNVATVRSSAFGAFAAIRCDSAVIQEQIGVAEQTLWDDVAPLHVLQGFEASAGGDTLQFWKTDVLKETLGPIAYEILRSGDLEADLTRHLEVWACHQQTDLGAVVVCSSLAPKLQIPVHSWILTARSSVLREAMTEHRDVPEVCSIETGLESDERTTVVTFADLDLLSLLNMVLYMYEDRVIPVWNYSRQAAPVAHRYRQVRTEVMRLATRLNMGALESAVRIQTEPKRTLDADMRAAMQDSRFFADGDAVVELQDGATARVHSVLMCRRCRWFDGLFHGRSDGRWLAARRAALQPGESVRLDLRHMDAAAFGFVLEQLYADVGTALFDELRAPSLEAFLDVVLAVLAMADELTVDRLAQVCQRVIGRLVDTRSVAQMLNLVGGYAVRQLTDAALEYVCLQMETMLENQLLDELDGRLVAALDRVVRVNQLAQMPFARSGRAEAELLERHPRLAQEMDEERQRRVREMAFRGGGGGGGGGGSGSGGGGGTGKTQTPKTRRNEPFSSVLQPETSQADLMFAMEEVGESVSSPVSRMASQKTIRLSQRRVTTPLSVTSTTTSSTPTTTTTTTPWAPQPAPKQDLRAIMSTESVEWTLVTSSPPAAASQASRTSALSASIDAQRLAATAKMTPAKLSQKERKKQQQQQQQQQMSQTASTRESKGMAWDTSEGRRPSGPWQMEGQSGSGSGSGSGGGGGGGGGGMGAHPPRPESGSPKSPSTTSTHLVPLPKAHIHRAASPDTRFAGQTRSQPTASPSSTTKPMVPHSRVYLRPAPKAEPILGLSMADIIVQQQLEQESMREAVAKRSLQEIQQEQAFQEWWDQESRRAQEEAEGRGGRGEGEREGENTRGTRKTRGGRGGRGPKGKEVRPEDKDRDNARKARPKNRGRGNKA</sequence>
<dbReference type="SUPFAM" id="SSF50985">
    <property type="entry name" value="RCC1/BLIP-II"/>
    <property type="match status" value="1"/>
</dbReference>
<keyword evidence="5" id="KW-1185">Reference proteome</keyword>
<dbReference type="Gene3D" id="1.25.40.20">
    <property type="entry name" value="Ankyrin repeat-containing domain"/>
    <property type="match status" value="1"/>
</dbReference>
<dbReference type="PANTHER" id="PTHR22872:SF2">
    <property type="entry name" value="INHIBITOR OF BRUTON TYROSINE KINASE"/>
    <property type="match status" value="1"/>
</dbReference>
<dbReference type="Gene3D" id="3.30.710.10">
    <property type="entry name" value="Potassium Channel Kv1.1, Chain A"/>
    <property type="match status" value="2"/>
</dbReference>
<dbReference type="InterPro" id="IPR009091">
    <property type="entry name" value="RCC1/BLIP-II"/>
</dbReference>
<dbReference type="InterPro" id="IPR002110">
    <property type="entry name" value="Ankyrin_rpt"/>
</dbReference>
<evidence type="ECO:0000256" key="1">
    <source>
        <dbReference type="ARBA" id="ARBA00022737"/>
    </source>
</evidence>
<feature type="region of interest" description="Disordered" evidence="3">
    <location>
        <begin position="1265"/>
        <end position="1408"/>
    </location>
</feature>
<dbReference type="RefSeq" id="XP_014173731.1">
    <property type="nucleotide sequence ID" value="XM_014318256.1"/>
</dbReference>
<feature type="compositionally biased region" description="Gly residues" evidence="3">
    <location>
        <begin position="1322"/>
        <end position="1342"/>
    </location>
</feature>
<feature type="compositionally biased region" description="Low complexity" evidence="3">
    <location>
        <begin position="1189"/>
        <end position="1211"/>
    </location>
</feature>
<feature type="region of interest" description="Disordered" evidence="3">
    <location>
        <begin position="1188"/>
        <end position="1218"/>
    </location>
</feature>
<dbReference type="InterPro" id="IPR036770">
    <property type="entry name" value="Ankyrin_rpt-contain_sf"/>
</dbReference>
<dbReference type="GeneID" id="25974026"/>
<dbReference type="SUPFAM" id="SSF48403">
    <property type="entry name" value="Ankyrin repeat"/>
    <property type="match status" value="1"/>
</dbReference>
<name>F0XDW8_GROCL</name>
<feature type="compositionally biased region" description="Low complexity" evidence="3">
    <location>
        <begin position="1349"/>
        <end position="1361"/>
    </location>
</feature>
<evidence type="ECO:0000256" key="3">
    <source>
        <dbReference type="SAM" id="MobiDB-lite"/>
    </source>
</evidence>
<proteinExistence type="predicted"/>
<accession>F0XDW8</accession>
<dbReference type="SUPFAM" id="SSF54695">
    <property type="entry name" value="POZ domain"/>
    <property type="match status" value="1"/>
</dbReference>
<feature type="compositionally biased region" description="Basic residues" evidence="3">
    <location>
        <begin position="1517"/>
        <end position="1529"/>
    </location>
</feature>
<dbReference type="InterPro" id="IPR000408">
    <property type="entry name" value="Reg_chr_condens"/>
</dbReference>
<evidence type="ECO:0000256" key="2">
    <source>
        <dbReference type="PROSITE-ProRule" id="PRU00235"/>
    </source>
</evidence>
<protein>
    <submittedName>
        <fullName evidence="4">Btb/poz-like protein</fullName>
    </submittedName>
</protein>
<dbReference type="Proteomes" id="UP000007796">
    <property type="component" value="Unassembled WGS sequence"/>
</dbReference>
<feature type="region of interest" description="Disordered" evidence="3">
    <location>
        <begin position="201"/>
        <end position="228"/>
    </location>
</feature>